<protein>
    <recommendedName>
        <fullName evidence="2">VWFA domain-containing protein</fullName>
    </recommendedName>
</protein>
<dbReference type="GeneID" id="20250803"/>
<evidence type="ECO:0000313" key="4">
    <source>
        <dbReference type="Proteomes" id="UP000030746"/>
    </source>
</evidence>
<dbReference type="PANTHER" id="PTHR24020:SF84">
    <property type="entry name" value="VWFA DOMAIN-CONTAINING PROTEIN"/>
    <property type="match status" value="1"/>
</dbReference>
<keyword evidence="1" id="KW-0732">Signal</keyword>
<dbReference type="EMBL" id="KB200766">
    <property type="protein sequence ID" value="ESP00325.1"/>
    <property type="molecule type" value="Genomic_DNA"/>
</dbReference>
<dbReference type="PROSITE" id="PS50234">
    <property type="entry name" value="VWFA"/>
    <property type="match status" value="1"/>
</dbReference>
<sequence length="425" mass="47497">MYSIGSIIVTILLVLGSEGKPTDWFNRLQSDSHTWFGERDTSYKTVPNGCGGKPADVYFVLDTSDDVTAEEVEKQKQYASELVNLFYLEQDTVRVGVVAYGDKPKLIIRSGVLDQHHQIRNAIAAVPKIGGKKDTGNVLSYLDTKVFTDFGSRRDAGHFIIMLTNGNSGKSKMESWNANSLKKKGVYIFTVTTGRKSKMVHMASSPAERFVFSHDNLKIVESLISLLHIKECDYQISPPFEGEVKVCEAKRPVDVIFGVEHFGLGTSRAGDVISFIYDILREFDTNGDINTGMMLSKSSGLSAGGKLVGIKDLQDKIAKIRFPNLADLLRRMRRSFSRGRKGMQRTAVVFLDENVEITKKAKIEAKRNKFVKIETYVIYIGKKDNMKNLKMIANGYGGDNVIIIPSYDDLPIFKLDILKTVCRGF</sequence>
<dbReference type="CDD" id="cd01450">
    <property type="entry name" value="vWFA_subfamily_ECM"/>
    <property type="match status" value="1"/>
</dbReference>
<gene>
    <name evidence="3" type="ORF">LOTGIDRAFT_238606</name>
</gene>
<dbReference type="CTD" id="20250803"/>
<dbReference type="Proteomes" id="UP000030746">
    <property type="component" value="Unassembled WGS sequence"/>
</dbReference>
<feature type="signal peptide" evidence="1">
    <location>
        <begin position="1"/>
        <end position="19"/>
    </location>
</feature>
<dbReference type="Pfam" id="PF00092">
    <property type="entry name" value="VWA"/>
    <property type="match status" value="1"/>
</dbReference>
<dbReference type="OrthoDB" id="10256829at2759"/>
<dbReference type="Gene3D" id="3.40.50.410">
    <property type="entry name" value="von Willebrand factor, type A domain"/>
    <property type="match status" value="2"/>
</dbReference>
<accession>V4CEC4</accession>
<organism evidence="3 4">
    <name type="scientific">Lottia gigantea</name>
    <name type="common">Giant owl limpet</name>
    <dbReference type="NCBI Taxonomy" id="225164"/>
    <lineage>
        <taxon>Eukaryota</taxon>
        <taxon>Metazoa</taxon>
        <taxon>Spiralia</taxon>
        <taxon>Lophotrochozoa</taxon>
        <taxon>Mollusca</taxon>
        <taxon>Gastropoda</taxon>
        <taxon>Patellogastropoda</taxon>
        <taxon>Lottioidea</taxon>
        <taxon>Lottiidae</taxon>
        <taxon>Lottia</taxon>
    </lineage>
</organism>
<dbReference type="OMA" id="MELMICL"/>
<dbReference type="InterPro" id="IPR050525">
    <property type="entry name" value="ECM_Assembly_Org"/>
</dbReference>
<feature type="chain" id="PRO_5004717969" description="VWFA domain-containing protein" evidence="1">
    <location>
        <begin position="20"/>
        <end position="425"/>
    </location>
</feature>
<dbReference type="SMART" id="SM00327">
    <property type="entry name" value="VWA"/>
    <property type="match status" value="2"/>
</dbReference>
<keyword evidence="4" id="KW-1185">Reference proteome</keyword>
<evidence type="ECO:0000256" key="1">
    <source>
        <dbReference type="SAM" id="SignalP"/>
    </source>
</evidence>
<evidence type="ECO:0000313" key="3">
    <source>
        <dbReference type="EMBL" id="ESP00325.1"/>
    </source>
</evidence>
<dbReference type="AlphaFoldDB" id="V4CEC4"/>
<dbReference type="HOGENOM" id="CLU_646053_0_0_1"/>
<dbReference type="KEGG" id="lgi:LOTGIDRAFT_238606"/>
<dbReference type="InterPro" id="IPR002035">
    <property type="entry name" value="VWF_A"/>
</dbReference>
<dbReference type="SUPFAM" id="SSF53300">
    <property type="entry name" value="vWA-like"/>
    <property type="match status" value="2"/>
</dbReference>
<dbReference type="PANTHER" id="PTHR24020">
    <property type="entry name" value="COLLAGEN ALPHA"/>
    <property type="match status" value="1"/>
</dbReference>
<evidence type="ECO:0000259" key="2">
    <source>
        <dbReference type="PROSITE" id="PS50234"/>
    </source>
</evidence>
<name>V4CEC4_LOTGI</name>
<dbReference type="STRING" id="225164.V4CEC4"/>
<reference evidence="3 4" key="1">
    <citation type="journal article" date="2013" name="Nature">
        <title>Insights into bilaterian evolution from three spiralian genomes.</title>
        <authorList>
            <person name="Simakov O."/>
            <person name="Marletaz F."/>
            <person name="Cho S.J."/>
            <person name="Edsinger-Gonzales E."/>
            <person name="Havlak P."/>
            <person name="Hellsten U."/>
            <person name="Kuo D.H."/>
            <person name="Larsson T."/>
            <person name="Lv J."/>
            <person name="Arendt D."/>
            <person name="Savage R."/>
            <person name="Osoegawa K."/>
            <person name="de Jong P."/>
            <person name="Grimwood J."/>
            <person name="Chapman J.A."/>
            <person name="Shapiro H."/>
            <person name="Aerts A."/>
            <person name="Otillar R.P."/>
            <person name="Terry A.Y."/>
            <person name="Boore J.L."/>
            <person name="Grigoriev I.V."/>
            <person name="Lindberg D.R."/>
            <person name="Seaver E.C."/>
            <person name="Weisblat D.A."/>
            <person name="Putnam N.H."/>
            <person name="Rokhsar D.S."/>
        </authorList>
    </citation>
    <scope>NUCLEOTIDE SEQUENCE [LARGE SCALE GENOMIC DNA]</scope>
</reference>
<dbReference type="InterPro" id="IPR036465">
    <property type="entry name" value="vWFA_dom_sf"/>
</dbReference>
<dbReference type="RefSeq" id="XP_009049005.1">
    <property type="nucleotide sequence ID" value="XM_009050757.1"/>
</dbReference>
<feature type="domain" description="VWFA" evidence="2">
    <location>
        <begin position="56"/>
        <end position="227"/>
    </location>
</feature>
<proteinExistence type="predicted"/>